<dbReference type="InterPro" id="IPR013591">
    <property type="entry name" value="Brevis_radix_dom"/>
</dbReference>
<evidence type="ECO:0000259" key="5">
    <source>
        <dbReference type="PROSITE" id="PS51514"/>
    </source>
</evidence>
<dbReference type="STRING" id="2711.A0A067E5A8"/>
<feature type="non-terminal residue" evidence="6">
    <location>
        <position position="1"/>
    </location>
</feature>
<feature type="region of interest" description="Disordered" evidence="4">
    <location>
        <begin position="59"/>
        <end position="96"/>
    </location>
</feature>
<protein>
    <recommendedName>
        <fullName evidence="5">BRX domain-containing protein</fullName>
    </recommendedName>
</protein>
<organism evidence="6 7">
    <name type="scientific">Citrus sinensis</name>
    <name type="common">Sweet orange</name>
    <name type="synonym">Citrus aurantium var. sinensis</name>
    <dbReference type="NCBI Taxonomy" id="2711"/>
    <lineage>
        <taxon>Eukaryota</taxon>
        <taxon>Viridiplantae</taxon>
        <taxon>Streptophyta</taxon>
        <taxon>Embryophyta</taxon>
        <taxon>Tracheophyta</taxon>
        <taxon>Spermatophyta</taxon>
        <taxon>Magnoliopsida</taxon>
        <taxon>eudicotyledons</taxon>
        <taxon>Gunneridae</taxon>
        <taxon>Pentapetalae</taxon>
        <taxon>rosids</taxon>
        <taxon>malvids</taxon>
        <taxon>Sapindales</taxon>
        <taxon>Rutaceae</taxon>
        <taxon>Aurantioideae</taxon>
        <taxon>Citrus</taxon>
    </lineage>
</organism>
<dbReference type="EMBL" id="KK785123">
    <property type="protein sequence ID" value="KDO49059.1"/>
    <property type="molecule type" value="Genomic_DNA"/>
</dbReference>
<keyword evidence="7" id="KW-1185">Reference proteome</keyword>
<name>A0A067E5A8_CITSI</name>
<gene>
    <name evidence="6" type="ORF">CISIN_1g0013611mg</name>
</gene>
<evidence type="ECO:0000256" key="3">
    <source>
        <dbReference type="ARBA" id="ARBA00023242"/>
    </source>
</evidence>
<comment type="subcellular location">
    <subcellularLocation>
        <location evidence="1">Nucleus</location>
    </subcellularLocation>
</comment>
<accession>A0A067E5A8</accession>
<keyword evidence="3" id="KW-0539">Nucleus</keyword>
<dbReference type="InterPro" id="IPR044532">
    <property type="entry name" value="BRX-like"/>
</dbReference>
<evidence type="ECO:0000256" key="2">
    <source>
        <dbReference type="ARBA" id="ARBA00009057"/>
    </source>
</evidence>
<evidence type="ECO:0000313" key="6">
    <source>
        <dbReference type="EMBL" id="KDO49060.1"/>
    </source>
</evidence>
<dbReference type="Proteomes" id="UP000027120">
    <property type="component" value="Unassembled WGS sequence"/>
</dbReference>
<dbReference type="PANTHER" id="PTHR46058:SF40">
    <property type="entry name" value="BRX DOMAIN-CONTAINING PROTEIN"/>
    <property type="match status" value="1"/>
</dbReference>
<dbReference type="PANTHER" id="PTHR46058">
    <property type="entry name" value="PROTEIN BREVIS RADIX-LIKE 1"/>
    <property type="match status" value="1"/>
</dbReference>
<feature type="domain" description="BRX" evidence="5">
    <location>
        <begin position="95"/>
        <end position="150"/>
    </location>
</feature>
<dbReference type="AlphaFoldDB" id="A0A067E5A8"/>
<comment type="similarity">
    <text evidence="2">Belongs to the BRX family.</text>
</comment>
<proteinExistence type="inferred from homology"/>
<dbReference type="GO" id="GO:0005634">
    <property type="term" value="C:nucleus"/>
    <property type="evidence" value="ECO:0007669"/>
    <property type="project" value="UniProtKB-SubCell"/>
</dbReference>
<evidence type="ECO:0000313" key="7">
    <source>
        <dbReference type="Proteomes" id="UP000027120"/>
    </source>
</evidence>
<dbReference type="EMBL" id="KK785123">
    <property type="protein sequence ID" value="KDO49060.1"/>
    <property type="molecule type" value="Genomic_DNA"/>
</dbReference>
<dbReference type="Pfam" id="PF08381">
    <property type="entry name" value="BRX"/>
    <property type="match status" value="1"/>
</dbReference>
<evidence type="ECO:0000256" key="4">
    <source>
        <dbReference type="SAM" id="MobiDB-lite"/>
    </source>
</evidence>
<dbReference type="Pfam" id="PF16627">
    <property type="entry name" value="BRX_assoc"/>
    <property type="match status" value="1"/>
</dbReference>
<dbReference type="PROSITE" id="PS51514">
    <property type="entry name" value="BRX"/>
    <property type="match status" value="1"/>
</dbReference>
<evidence type="ECO:0000256" key="1">
    <source>
        <dbReference type="ARBA" id="ARBA00004123"/>
    </source>
</evidence>
<reference evidence="6 7" key="1">
    <citation type="submission" date="2014-04" db="EMBL/GenBank/DDBJ databases">
        <authorList>
            <consortium name="International Citrus Genome Consortium"/>
            <person name="Gmitter F."/>
            <person name="Chen C."/>
            <person name="Farmerie W."/>
            <person name="Harkins T."/>
            <person name="Desany B."/>
            <person name="Mohiuddin M."/>
            <person name="Kodira C."/>
            <person name="Borodovsky M."/>
            <person name="Lomsadze A."/>
            <person name="Burns P."/>
            <person name="Jenkins J."/>
            <person name="Prochnik S."/>
            <person name="Shu S."/>
            <person name="Chapman J."/>
            <person name="Pitluck S."/>
            <person name="Schmutz J."/>
            <person name="Rokhsar D."/>
        </authorList>
    </citation>
    <scope>NUCLEOTIDE SEQUENCE</scope>
</reference>
<sequence length="168" mass="18414">LKDMAEMLPVGAVRNSNSFHSSPTPAWDVSSAAIEQPSSPLTFQGAIPNGSNSLILSNGSDFGDNRSPSQTEASHCEATTKNKNRTMKAEPAQGDEWVEQDETGVYITLVALPGGLKDLKRVRFSRKKFSEKQAEQWWAANRARVYQQYNVSMVDKSSVSIGREGLAH</sequence>